<organism evidence="1">
    <name type="scientific">uncultured bacterium contig00063</name>
    <dbReference type="NCBI Taxonomy" id="1181546"/>
    <lineage>
        <taxon>Bacteria</taxon>
        <taxon>environmental samples</taxon>
    </lineage>
</organism>
<reference evidence="1" key="1">
    <citation type="submission" date="2012-03" db="EMBL/GenBank/DDBJ databases">
        <title>Functional metagenomics reveals considerable lignocellulase gene clusters in the gut microbiome of a wood-feeding higher termite.</title>
        <authorList>
            <person name="Liu N."/>
        </authorList>
    </citation>
    <scope>NUCLEOTIDE SEQUENCE</scope>
</reference>
<dbReference type="EMBL" id="JQ844189">
    <property type="protein sequence ID" value="AGS52323.1"/>
    <property type="molecule type" value="Genomic_DNA"/>
</dbReference>
<sequence>MKYIGKSLDFDMNILYIINYGTKNHPIPRSGKIVNAVNR</sequence>
<evidence type="ECO:0000313" key="1">
    <source>
        <dbReference type="EMBL" id="AGS52323.1"/>
    </source>
</evidence>
<proteinExistence type="predicted"/>
<name>A0A806JZQ2_9BACT</name>
<accession>A0A806JZQ2</accession>
<dbReference type="AlphaFoldDB" id="A0A806JZQ2"/>
<protein>
    <submittedName>
        <fullName evidence="1">Uncharacterized protein</fullName>
    </submittedName>
</protein>